<dbReference type="InterPro" id="IPR023214">
    <property type="entry name" value="HAD_sf"/>
</dbReference>
<dbReference type="InterPro" id="IPR006379">
    <property type="entry name" value="HAD-SF_hydro_IIB"/>
</dbReference>
<dbReference type="SUPFAM" id="SSF56784">
    <property type="entry name" value="HAD-like"/>
    <property type="match status" value="1"/>
</dbReference>
<accession>A0A9D1J2N7</accession>
<dbReference type="PANTHER" id="PTHR10000">
    <property type="entry name" value="PHOSPHOSERINE PHOSPHATASE"/>
    <property type="match status" value="1"/>
</dbReference>
<sequence length="268" mass="30656">MNYKLIAMDFDGTLLRDDKTISENTKNILKLYKDLGYLIVGVTARTLKSAKDVIPLDIFNYLIINNGVSIYNVDSNEMIYQGNIDKDTAKAITEEIESFCEQIDYVTDNMYYIYINKKNSNLDFIRDISSIEEIDEPVARMNAFLKDIDKVKDYYELISTKYDNVNCFIMQDSDSINKWLVINPKGVNKANTLKELGKIENISLDEMIFFGDGLNDLEVIAEVGLGVAMGNALEEIKDKSKEVTESNNEDGIVKFLDRKLNRQKVKKL</sequence>
<proteinExistence type="predicted"/>
<reference evidence="1" key="1">
    <citation type="submission" date="2020-10" db="EMBL/GenBank/DDBJ databases">
        <authorList>
            <person name="Gilroy R."/>
        </authorList>
    </citation>
    <scope>NUCLEOTIDE SEQUENCE</scope>
    <source>
        <strain evidence="1">CHK184-20233</strain>
    </source>
</reference>
<dbReference type="InterPro" id="IPR036412">
    <property type="entry name" value="HAD-like_sf"/>
</dbReference>
<protein>
    <submittedName>
        <fullName evidence="1">HAD-IIB family hydrolase</fullName>
    </submittedName>
</protein>
<dbReference type="PROSITE" id="PS01229">
    <property type="entry name" value="COF_2"/>
    <property type="match status" value="1"/>
</dbReference>
<dbReference type="Gene3D" id="3.40.50.1000">
    <property type="entry name" value="HAD superfamily/HAD-like"/>
    <property type="match status" value="1"/>
</dbReference>
<comment type="caution">
    <text evidence="1">The sequence shown here is derived from an EMBL/GenBank/DDBJ whole genome shotgun (WGS) entry which is preliminary data.</text>
</comment>
<dbReference type="Proteomes" id="UP000824232">
    <property type="component" value="Unassembled WGS sequence"/>
</dbReference>
<dbReference type="SFLD" id="SFLDG01140">
    <property type="entry name" value="C2.B:_Phosphomannomutase_and_P"/>
    <property type="match status" value="1"/>
</dbReference>
<dbReference type="Gene3D" id="3.30.1240.10">
    <property type="match status" value="1"/>
</dbReference>
<dbReference type="NCBIfam" id="TIGR01484">
    <property type="entry name" value="HAD-SF-IIB"/>
    <property type="match status" value="1"/>
</dbReference>
<dbReference type="PANTHER" id="PTHR10000:SF8">
    <property type="entry name" value="HAD SUPERFAMILY HYDROLASE-LIKE, TYPE 3"/>
    <property type="match status" value="1"/>
</dbReference>
<organism evidence="1 2">
    <name type="scientific">Candidatus Onthousia excrementipullorum</name>
    <dbReference type="NCBI Taxonomy" id="2840884"/>
    <lineage>
        <taxon>Bacteria</taxon>
        <taxon>Bacillati</taxon>
        <taxon>Bacillota</taxon>
        <taxon>Bacilli</taxon>
        <taxon>Candidatus Onthousia</taxon>
    </lineage>
</organism>
<dbReference type="Pfam" id="PF08282">
    <property type="entry name" value="Hydrolase_3"/>
    <property type="match status" value="1"/>
</dbReference>
<dbReference type="GO" id="GO:0000287">
    <property type="term" value="F:magnesium ion binding"/>
    <property type="evidence" value="ECO:0007669"/>
    <property type="project" value="TreeGrafter"/>
</dbReference>
<dbReference type="EMBL" id="DVHC01000003">
    <property type="protein sequence ID" value="HIR58450.1"/>
    <property type="molecule type" value="Genomic_DNA"/>
</dbReference>
<evidence type="ECO:0000313" key="1">
    <source>
        <dbReference type="EMBL" id="HIR58450.1"/>
    </source>
</evidence>
<keyword evidence="1" id="KW-0378">Hydrolase</keyword>
<dbReference type="GO" id="GO:0005829">
    <property type="term" value="C:cytosol"/>
    <property type="evidence" value="ECO:0007669"/>
    <property type="project" value="TreeGrafter"/>
</dbReference>
<evidence type="ECO:0000313" key="2">
    <source>
        <dbReference type="Proteomes" id="UP000824232"/>
    </source>
</evidence>
<dbReference type="SFLD" id="SFLDS00003">
    <property type="entry name" value="Haloacid_Dehalogenase"/>
    <property type="match status" value="1"/>
</dbReference>
<gene>
    <name evidence="1" type="ORF">IAB38_00200</name>
</gene>
<reference evidence="1" key="2">
    <citation type="journal article" date="2021" name="PeerJ">
        <title>Extensive microbial diversity within the chicken gut microbiome revealed by metagenomics and culture.</title>
        <authorList>
            <person name="Gilroy R."/>
            <person name="Ravi A."/>
            <person name="Getino M."/>
            <person name="Pursley I."/>
            <person name="Horton D.L."/>
            <person name="Alikhan N.F."/>
            <person name="Baker D."/>
            <person name="Gharbi K."/>
            <person name="Hall N."/>
            <person name="Watson M."/>
            <person name="Adriaenssens E.M."/>
            <person name="Foster-Nyarko E."/>
            <person name="Jarju S."/>
            <person name="Secka A."/>
            <person name="Antonio M."/>
            <person name="Oren A."/>
            <person name="Chaudhuri R.R."/>
            <person name="La Ragione R."/>
            <person name="Hildebrand F."/>
            <person name="Pallen M.J."/>
        </authorList>
    </citation>
    <scope>NUCLEOTIDE SEQUENCE</scope>
    <source>
        <strain evidence="1">CHK184-20233</strain>
    </source>
</reference>
<name>A0A9D1J2N7_9FIRM</name>
<dbReference type="GO" id="GO:0016791">
    <property type="term" value="F:phosphatase activity"/>
    <property type="evidence" value="ECO:0007669"/>
    <property type="project" value="UniProtKB-ARBA"/>
</dbReference>
<dbReference type="AlphaFoldDB" id="A0A9D1J2N7"/>